<protein>
    <submittedName>
        <fullName evidence="1">Uncharacterized protein</fullName>
    </submittedName>
</protein>
<evidence type="ECO:0000313" key="1">
    <source>
        <dbReference type="EMBL" id="SME90881.1"/>
    </source>
</evidence>
<name>A0A1X7C6F0_9BACT</name>
<evidence type="ECO:0000313" key="2">
    <source>
        <dbReference type="Proteomes" id="UP000192906"/>
    </source>
</evidence>
<accession>A0A1X7C6F0</accession>
<proteinExistence type="predicted"/>
<gene>
    <name evidence="1" type="ORF">SAMN06295933_0413</name>
</gene>
<keyword evidence="2" id="KW-1185">Reference proteome</keyword>
<reference evidence="2" key="1">
    <citation type="submission" date="2017-04" db="EMBL/GenBank/DDBJ databases">
        <authorList>
            <person name="Varghese N."/>
            <person name="Submissions S."/>
        </authorList>
    </citation>
    <scope>NUCLEOTIDE SEQUENCE [LARGE SCALE GENOMIC DNA]</scope>
    <source>
        <strain evidence="2">K3S</strain>
    </source>
</reference>
<organism evidence="1 2">
    <name type="scientific">Desulfovibrio gilichinskyi</name>
    <dbReference type="NCBI Taxonomy" id="1519643"/>
    <lineage>
        <taxon>Bacteria</taxon>
        <taxon>Pseudomonadati</taxon>
        <taxon>Thermodesulfobacteriota</taxon>
        <taxon>Desulfovibrionia</taxon>
        <taxon>Desulfovibrionales</taxon>
        <taxon>Desulfovibrionaceae</taxon>
        <taxon>Desulfovibrio</taxon>
    </lineage>
</organism>
<dbReference type="STRING" id="1519643.SAMN06295933_0413"/>
<sequence length="126" mass="14330">MAIISRMPGHMCRFYKKGRCLYEELLNPGYNNKWRCKMLSGLEDEYDKLLRQAEAFKLSAEVVSELWNVRIAEHRASTGGCYKAAFKGVDTYPLCSDGYEDICLLELPCCEGVCHNFVNLEGKTSS</sequence>
<dbReference type="AlphaFoldDB" id="A0A1X7C6F0"/>
<dbReference type="RefSeq" id="WP_085097571.1">
    <property type="nucleotide sequence ID" value="NZ_FWZU01000001.1"/>
</dbReference>
<dbReference type="EMBL" id="FWZU01000001">
    <property type="protein sequence ID" value="SME90881.1"/>
    <property type="molecule type" value="Genomic_DNA"/>
</dbReference>
<dbReference type="Proteomes" id="UP000192906">
    <property type="component" value="Unassembled WGS sequence"/>
</dbReference>
<dbReference type="OrthoDB" id="5459010at2"/>